<organism evidence="2 3">
    <name type="scientific">Pseudocercospora fuligena</name>
    <dbReference type="NCBI Taxonomy" id="685502"/>
    <lineage>
        <taxon>Eukaryota</taxon>
        <taxon>Fungi</taxon>
        <taxon>Dikarya</taxon>
        <taxon>Ascomycota</taxon>
        <taxon>Pezizomycotina</taxon>
        <taxon>Dothideomycetes</taxon>
        <taxon>Dothideomycetidae</taxon>
        <taxon>Mycosphaerellales</taxon>
        <taxon>Mycosphaerellaceae</taxon>
        <taxon>Pseudocercospora</taxon>
    </lineage>
</organism>
<evidence type="ECO:0000256" key="1">
    <source>
        <dbReference type="SAM" id="MobiDB-lite"/>
    </source>
</evidence>
<proteinExistence type="predicted"/>
<name>A0A8H6RI29_9PEZI</name>
<dbReference type="AlphaFoldDB" id="A0A8H6RI29"/>
<accession>A0A8H6RI29</accession>
<comment type="caution">
    <text evidence="2">The sequence shown here is derived from an EMBL/GenBank/DDBJ whole genome shotgun (WGS) entry which is preliminary data.</text>
</comment>
<reference evidence="2" key="1">
    <citation type="submission" date="2020-04" db="EMBL/GenBank/DDBJ databases">
        <title>Draft genome resource of the tomato pathogen Pseudocercospora fuligena.</title>
        <authorList>
            <person name="Zaccaron A."/>
        </authorList>
    </citation>
    <scope>NUCLEOTIDE SEQUENCE</scope>
    <source>
        <strain evidence="2">PF001</strain>
    </source>
</reference>
<feature type="region of interest" description="Disordered" evidence="1">
    <location>
        <begin position="100"/>
        <end position="125"/>
    </location>
</feature>
<protein>
    <submittedName>
        <fullName evidence="2">Uncharacterized protein</fullName>
    </submittedName>
</protein>
<keyword evidence="3" id="KW-1185">Reference proteome</keyword>
<gene>
    <name evidence="2" type="ORF">HII31_06973</name>
</gene>
<dbReference type="Proteomes" id="UP000660729">
    <property type="component" value="Unassembled WGS sequence"/>
</dbReference>
<evidence type="ECO:0000313" key="2">
    <source>
        <dbReference type="EMBL" id="KAF7191471.1"/>
    </source>
</evidence>
<dbReference type="EMBL" id="JABCIY010000157">
    <property type="protein sequence ID" value="KAF7191471.1"/>
    <property type="molecule type" value="Genomic_DNA"/>
</dbReference>
<sequence>MVGDNGMRTYRLRKYGNKPLPLPEIMDPIYLEARHKFKQPKADAVRDEDELTPFQRKLALNPHARALATSHRQCRLTQVRLPNHFLAIVKMAAEEGRLLEDEDTAEDLERPKDTPNKTRSCFVPLPRRGGTESKITFVLGTREVVEHLGKKTNWKVLVPEDRRDRQWEWDKDMPNLYLRELRDMTLRQLGVCLKSGLSQGTMTNPDNAGCILLTSERDQSSQDLFEALSEDFPTEGQSHTIGNAQLQSYEYDLRNLFSPEQVVSFMSEHDIKDEKIVLSEHRETTRAIVYLEKLQDYIR</sequence>
<evidence type="ECO:0000313" key="3">
    <source>
        <dbReference type="Proteomes" id="UP000660729"/>
    </source>
</evidence>
<dbReference type="OrthoDB" id="3363286at2759"/>
<feature type="compositionally biased region" description="Basic and acidic residues" evidence="1">
    <location>
        <begin position="107"/>
        <end position="116"/>
    </location>
</feature>